<evidence type="ECO:0000256" key="5">
    <source>
        <dbReference type="SAM" id="MobiDB-lite"/>
    </source>
</evidence>
<keyword evidence="8" id="KW-1185">Reference proteome</keyword>
<dbReference type="Gene3D" id="3.30.1330.60">
    <property type="entry name" value="OmpA-like domain"/>
    <property type="match status" value="1"/>
</dbReference>
<keyword evidence="2 4" id="KW-0472">Membrane</keyword>
<dbReference type="GO" id="GO:0009279">
    <property type="term" value="C:cell outer membrane"/>
    <property type="evidence" value="ECO:0007669"/>
    <property type="project" value="UniProtKB-SubCell"/>
</dbReference>
<dbReference type="InterPro" id="IPR006665">
    <property type="entry name" value="OmpA-like"/>
</dbReference>
<proteinExistence type="predicted"/>
<comment type="subcellular location">
    <subcellularLocation>
        <location evidence="1">Cell outer membrane</location>
    </subcellularLocation>
</comment>
<dbReference type="CDD" id="cd07185">
    <property type="entry name" value="OmpA_C-like"/>
    <property type="match status" value="1"/>
</dbReference>
<dbReference type="EMBL" id="WHPC01000006">
    <property type="protein sequence ID" value="MPV36092.1"/>
    <property type="molecule type" value="Genomic_DNA"/>
</dbReference>
<evidence type="ECO:0000256" key="1">
    <source>
        <dbReference type="ARBA" id="ARBA00004442"/>
    </source>
</evidence>
<feature type="region of interest" description="Disordered" evidence="5">
    <location>
        <begin position="25"/>
        <end position="53"/>
    </location>
</feature>
<dbReference type="AlphaFoldDB" id="A0A6N7ECE5"/>
<dbReference type="InterPro" id="IPR050330">
    <property type="entry name" value="Bact_OuterMem_StrucFunc"/>
</dbReference>
<evidence type="ECO:0000313" key="7">
    <source>
        <dbReference type="EMBL" id="MPV36092.1"/>
    </source>
</evidence>
<sequence length="529" mass="55244">MLTPSLRAVVGSVGIALALAACSGTEPASEGPTAPAETAEASAAQDETSSPETAEAVVVDGEIDGATVELGLGPVVRDGELAVLPVSITATGGGEDIYLPVQFGFTWTGTGPARPTNLRLVDTEERTVSLTAHDAEGVRAVENEEKFARVGGETVVFHAVFAAPSTDTTAVLVPHLGLVDDVPVVDEGEVGVAEVAAMIDATPEELTAPVRPLAVYREVDEGTVRTREVEDVTTVAIATDVLFAPDSADLSPEADAALEAAGRDLAGADPGELTVVGHTDDVGTEQHNQELSQRRADAVATRLGELVDLSSFEVTVEGRAFRDPAVDGTSAEARALNRRVELEFATPDPSSAQAEPEPSAGALPAATGPVGNVDEGVVVGYREWDGEVKIDVERIRRVGRTLVGDLRVERVAGEPAIAGWAVNQGTKDARGAWNPQLQMAATGVTLLVGDQRVFPLDYALRDEDDADRHPLAELEMRGVLEVGGWDTATVVWPDVGADTVTVDMPATLVAGERTTSGAQWRITDVPIEE</sequence>
<dbReference type="PROSITE" id="PS51257">
    <property type="entry name" value="PROKAR_LIPOPROTEIN"/>
    <property type="match status" value="1"/>
</dbReference>
<gene>
    <name evidence="7" type="ORF">GB881_03370</name>
</gene>
<evidence type="ECO:0000256" key="2">
    <source>
        <dbReference type="ARBA" id="ARBA00023136"/>
    </source>
</evidence>
<evidence type="ECO:0000259" key="6">
    <source>
        <dbReference type="PROSITE" id="PS51123"/>
    </source>
</evidence>
<dbReference type="Proteomes" id="UP000437709">
    <property type="component" value="Unassembled WGS sequence"/>
</dbReference>
<dbReference type="SUPFAM" id="SSF103088">
    <property type="entry name" value="OmpA-like"/>
    <property type="match status" value="1"/>
</dbReference>
<name>A0A6N7ECE5_9MICO</name>
<evidence type="ECO:0000313" key="8">
    <source>
        <dbReference type="Proteomes" id="UP000437709"/>
    </source>
</evidence>
<dbReference type="RefSeq" id="WP_152193778.1">
    <property type="nucleotide sequence ID" value="NZ_VUKD01000001.1"/>
</dbReference>
<comment type="caution">
    <text evidence="7">The sequence shown here is derived from an EMBL/GenBank/DDBJ whole genome shotgun (WGS) entry which is preliminary data.</text>
</comment>
<dbReference type="InterPro" id="IPR036737">
    <property type="entry name" value="OmpA-like_sf"/>
</dbReference>
<dbReference type="PANTHER" id="PTHR30329">
    <property type="entry name" value="STATOR ELEMENT OF FLAGELLAR MOTOR COMPLEX"/>
    <property type="match status" value="1"/>
</dbReference>
<dbReference type="PROSITE" id="PS51123">
    <property type="entry name" value="OMPA_2"/>
    <property type="match status" value="1"/>
</dbReference>
<accession>A0A6N7ECE5</accession>
<protein>
    <submittedName>
        <fullName evidence="7">OmpA family protein</fullName>
    </submittedName>
</protein>
<keyword evidence="3" id="KW-0998">Cell outer membrane</keyword>
<dbReference type="PANTHER" id="PTHR30329:SF21">
    <property type="entry name" value="LIPOPROTEIN YIAD-RELATED"/>
    <property type="match status" value="1"/>
</dbReference>
<dbReference type="Pfam" id="PF00691">
    <property type="entry name" value="OmpA"/>
    <property type="match status" value="1"/>
</dbReference>
<feature type="domain" description="OmpA-like" evidence="6">
    <location>
        <begin position="230"/>
        <end position="348"/>
    </location>
</feature>
<dbReference type="OrthoDB" id="5186344at2"/>
<evidence type="ECO:0000256" key="3">
    <source>
        <dbReference type="ARBA" id="ARBA00023237"/>
    </source>
</evidence>
<feature type="compositionally biased region" description="Low complexity" evidence="5">
    <location>
        <begin position="25"/>
        <end position="50"/>
    </location>
</feature>
<organism evidence="7 8">
    <name type="scientific">Georgenia subflava</name>
    <dbReference type="NCBI Taxonomy" id="1622177"/>
    <lineage>
        <taxon>Bacteria</taxon>
        <taxon>Bacillati</taxon>
        <taxon>Actinomycetota</taxon>
        <taxon>Actinomycetes</taxon>
        <taxon>Micrococcales</taxon>
        <taxon>Bogoriellaceae</taxon>
        <taxon>Georgenia</taxon>
    </lineage>
</organism>
<reference evidence="7 8" key="1">
    <citation type="submission" date="2019-10" db="EMBL/GenBank/DDBJ databases">
        <title>Georgenia wutianyii sp. nov. and Georgenia yuyongxinii sp. nov. isolated from plateau pika (Ochotona curzoniae) in the Qinghai-Tibet plateau of China.</title>
        <authorList>
            <person name="Tian Z."/>
        </authorList>
    </citation>
    <scope>NUCLEOTIDE SEQUENCE [LARGE SCALE GENOMIC DNA]</scope>
    <source>
        <strain evidence="7 8">JCM 19765</strain>
    </source>
</reference>
<feature type="region of interest" description="Disordered" evidence="5">
    <location>
        <begin position="346"/>
        <end position="369"/>
    </location>
</feature>
<evidence type="ECO:0000256" key="4">
    <source>
        <dbReference type="PROSITE-ProRule" id="PRU00473"/>
    </source>
</evidence>
<dbReference type="PRINTS" id="PR01021">
    <property type="entry name" value="OMPADOMAIN"/>
</dbReference>
<dbReference type="InterPro" id="IPR006664">
    <property type="entry name" value="OMP_bac"/>
</dbReference>